<dbReference type="InterPro" id="IPR021255">
    <property type="entry name" value="DUF2807"/>
</dbReference>
<dbReference type="AlphaFoldDB" id="A0A6G0XBC0"/>
<reference evidence="3 5" key="1">
    <citation type="submission" date="2019-07" db="EMBL/GenBank/DDBJ databases">
        <title>Genomics analysis of Aphanomyces spp. identifies a new class of oomycete effector associated with host adaptation.</title>
        <authorList>
            <person name="Gaulin E."/>
        </authorList>
    </citation>
    <scope>NUCLEOTIDE SEQUENCE [LARGE SCALE GENOMIC DNA]</scope>
    <source>
        <strain evidence="3 5">ATCC 201684</strain>
    </source>
</reference>
<evidence type="ECO:0000259" key="2">
    <source>
        <dbReference type="Pfam" id="PF10988"/>
    </source>
</evidence>
<keyword evidence="1" id="KW-0472">Membrane</keyword>
<keyword evidence="1" id="KW-1133">Transmembrane helix</keyword>
<keyword evidence="1" id="KW-0812">Transmembrane</keyword>
<organism evidence="3 5">
    <name type="scientific">Aphanomyces euteiches</name>
    <dbReference type="NCBI Taxonomy" id="100861"/>
    <lineage>
        <taxon>Eukaryota</taxon>
        <taxon>Sar</taxon>
        <taxon>Stramenopiles</taxon>
        <taxon>Oomycota</taxon>
        <taxon>Saprolegniomycetes</taxon>
        <taxon>Saprolegniales</taxon>
        <taxon>Verrucalvaceae</taxon>
        <taxon>Aphanomyces</taxon>
    </lineage>
</organism>
<keyword evidence="5" id="KW-1185">Reference proteome</keyword>
<sequence>MASYDNWHYKVFNATSADIYGLTLKYAAFVYPAPEGVQTVSAVIKSDSKRLVNAFEFKETQDETPVKVLDVQIKNTWGSAFLIGNSKYILDIYVPRSLMRYIVLHGDNDVAMLPGTIVNDTSKTLQTKVAGSGSLFVKDSAIAINALVAEISGDGLVQLDISNFTMRESLISKVSGSGDVVVATDYLTTQYVDNKISGSGKIFVGAKTLFNATSSMKSLVTGSGQISYYETGVTPKHEIKVDGSGTIQAGSIVTQEVNAAISGGGSIYSNAVKSIVSVKRGSGDIFLVGNSTPGVISFDDYVPKTAANAVSRYTTQALPAHDSSEVFWFGWGFAVLIGIVGLAIVGVLIRKFGVRCCRKRQQVVVGTPGPYDVAVTPVVIVNDAPVYGKTV</sequence>
<dbReference type="Pfam" id="PF10988">
    <property type="entry name" value="DUF2807"/>
    <property type="match status" value="1"/>
</dbReference>
<dbReference type="Proteomes" id="UP000481153">
    <property type="component" value="Unassembled WGS sequence"/>
</dbReference>
<dbReference type="VEuPathDB" id="FungiDB:AeMF1_014894"/>
<dbReference type="PANTHER" id="PTHR39200">
    <property type="entry name" value="HYPOTHETICAL EXPORTED PROTEIN"/>
    <property type="match status" value="1"/>
</dbReference>
<name>A0A6G0XBC0_9STRA</name>
<gene>
    <name evidence="3" type="ORF">Ae201684_006620</name>
    <name evidence="4" type="ORF">Ae201684_006621</name>
</gene>
<evidence type="ECO:0000313" key="5">
    <source>
        <dbReference type="Proteomes" id="UP000481153"/>
    </source>
</evidence>
<feature type="domain" description="Putative auto-transporter adhesin head GIN" evidence="2">
    <location>
        <begin position="215"/>
        <end position="290"/>
    </location>
</feature>
<dbReference type="PANTHER" id="PTHR39200:SF1">
    <property type="entry name" value="AUTO-TRANSPORTER ADHESIN HEAD GIN DOMAIN-CONTAINING PROTEIN-RELATED"/>
    <property type="match status" value="1"/>
</dbReference>
<protein>
    <recommendedName>
        <fullName evidence="2">Putative auto-transporter adhesin head GIN domain-containing protein</fullName>
    </recommendedName>
</protein>
<feature type="transmembrane region" description="Helical" evidence="1">
    <location>
        <begin position="326"/>
        <end position="349"/>
    </location>
</feature>
<comment type="caution">
    <text evidence="3">The sequence shown here is derived from an EMBL/GenBank/DDBJ whole genome shotgun (WGS) entry which is preliminary data.</text>
</comment>
<evidence type="ECO:0000313" key="4">
    <source>
        <dbReference type="EMBL" id="KAF0737460.1"/>
    </source>
</evidence>
<accession>A0A6G0XBC0</accession>
<evidence type="ECO:0000256" key="1">
    <source>
        <dbReference type="SAM" id="Phobius"/>
    </source>
</evidence>
<proteinExistence type="predicted"/>
<dbReference type="EMBL" id="VJMJ01000084">
    <property type="protein sequence ID" value="KAF0737459.1"/>
    <property type="molecule type" value="Genomic_DNA"/>
</dbReference>
<dbReference type="Gene3D" id="2.160.20.120">
    <property type="match status" value="2"/>
</dbReference>
<evidence type="ECO:0000313" key="3">
    <source>
        <dbReference type="EMBL" id="KAF0737459.1"/>
    </source>
</evidence>
<dbReference type="EMBL" id="VJMJ01000084">
    <property type="protein sequence ID" value="KAF0737460.1"/>
    <property type="molecule type" value="Genomic_DNA"/>
</dbReference>